<accession>A0A6L6Q3V2</accession>
<feature type="compositionally biased region" description="Polar residues" evidence="1">
    <location>
        <begin position="1"/>
        <end position="17"/>
    </location>
</feature>
<protein>
    <submittedName>
        <fullName evidence="2">Uncharacterized protein</fullName>
    </submittedName>
</protein>
<evidence type="ECO:0000313" key="2">
    <source>
        <dbReference type="EMBL" id="MTW04144.1"/>
    </source>
</evidence>
<comment type="caution">
    <text evidence="2">The sequence shown here is derived from an EMBL/GenBank/DDBJ whole genome shotgun (WGS) entry which is preliminary data.</text>
</comment>
<name>A0A6L6Q3V2_9BURK</name>
<dbReference type="EMBL" id="WNLA01000013">
    <property type="protein sequence ID" value="MTW04144.1"/>
    <property type="molecule type" value="Genomic_DNA"/>
</dbReference>
<proteinExistence type="predicted"/>
<keyword evidence="3" id="KW-1185">Reference proteome</keyword>
<evidence type="ECO:0000256" key="1">
    <source>
        <dbReference type="SAM" id="MobiDB-lite"/>
    </source>
</evidence>
<reference evidence="2 3" key="1">
    <citation type="submission" date="2019-11" db="EMBL/GenBank/DDBJ databases">
        <title>Type strains purchased from KCTC, JCM and DSMZ.</title>
        <authorList>
            <person name="Lu H."/>
        </authorList>
    </citation>
    <scope>NUCLEOTIDE SEQUENCE [LARGE SCALE GENOMIC DNA]</scope>
    <source>
        <strain evidence="2 3">KCTC 42409</strain>
    </source>
</reference>
<sequence>MAQSKSTGTQNRQSANEVDSDAKKSTQKDKGSKSTVGQSKTGADKSTAKKQSKR</sequence>
<dbReference type="AlphaFoldDB" id="A0A6L6Q3V2"/>
<gene>
    <name evidence="2" type="ORF">GM668_18850</name>
</gene>
<evidence type="ECO:0000313" key="3">
    <source>
        <dbReference type="Proteomes" id="UP000484015"/>
    </source>
</evidence>
<feature type="region of interest" description="Disordered" evidence="1">
    <location>
        <begin position="1"/>
        <end position="54"/>
    </location>
</feature>
<feature type="compositionally biased region" description="Basic and acidic residues" evidence="1">
    <location>
        <begin position="20"/>
        <end position="32"/>
    </location>
</feature>
<organism evidence="2 3">
    <name type="scientific">Pseudoduganella ginsengisoli</name>
    <dbReference type="NCBI Taxonomy" id="1462440"/>
    <lineage>
        <taxon>Bacteria</taxon>
        <taxon>Pseudomonadati</taxon>
        <taxon>Pseudomonadota</taxon>
        <taxon>Betaproteobacteria</taxon>
        <taxon>Burkholderiales</taxon>
        <taxon>Oxalobacteraceae</taxon>
        <taxon>Telluria group</taxon>
        <taxon>Pseudoduganella</taxon>
    </lineage>
</organism>
<dbReference type="RefSeq" id="WP_155440493.1">
    <property type="nucleotide sequence ID" value="NZ_WNLA01000013.1"/>
</dbReference>
<dbReference type="Proteomes" id="UP000484015">
    <property type="component" value="Unassembled WGS sequence"/>
</dbReference>